<dbReference type="Proteomes" id="UP000469452">
    <property type="component" value="Unassembled WGS sequence"/>
</dbReference>
<keyword evidence="2" id="KW-0812">Transmembrane</keyword>
<evidence type="ECO:0000313" key="3">
    <source>
        <dbReference type="EMBL" id="KAF0775099.1"/>
    </source>
</evidence>
<evidence type="ECO:0000256" key="2">
    <source>
        <dbReference type="SAM" id="Phobius"/>
    </source>
</evidence>
<dbReference type="EMBL" id="VJMI01002261">
    <property type="protein sequence ID" value="KAF0775099.1"/>
    <property type="molecule type" value="Genomic_DNA"/>
</dbReference>
<evidence type="ECO:0000256" key="1">
    <source>
        <dbReference type="SAM" id="MobiDB-lite"/>
    </source>
</evidence>
<dbReference type="AlphaFoldDB" id="A0A6A5AX15"/>
<gene>
    <name evidence="3" type="ORF">AaE_001201</name>
</gene>
<feature type="transmembrane region" description="Helical" evidence="2">
    <location>
        <begin position="38"/>
        <end position="61"/>
    </location>
</feature>
<keyword evidence="2" id="KW-1133">Transmembrane helix</keyword>
<reference evidence="3 4" key="1">
    <citation type="submission" date="2019-06" db="EMBL/GenBank/DDBJ databases">
        <title>Genomics analysis of Aphanomyces spp. identifies a new class of oomycete effector associated with host adaptation.</title>
        <authorList>
            <person name="Gaulin E."/>
        </authorList>
    </citation>
    <scope>NUCLEOTIDE SEQUENCE [LARGE SCALE GENOMIC DNA]</scope>
    <source>
        <strain evidence="3 4">E</strain>
    </source>
</reference>
<keyword evidence="2" id="KW-0472">Membrane</keyword>
<feature type="region of interest" description="Disordered" evidence="1">
    <location>
        <begin position="85"/>
        <end position="109"/>
    </location>
</feature>
<protein>
    <submittedName>
        <fullName evidence="3">Uncharacterized protein</fullName>
    </submittedName>
</protein>
<comment type="caution">
    <text evidence="3">The sequence shown here is derived from an EMBL/GenBank/DDBJ whole genome shotgun (WGS) entry which is preliminary data.</text>
</comment>
<proteinExistence type="predicted"/>
<organism evidence="3 4">
    <name type="scientific">Aphanomyces astaci</name>
    <name type="common">Crayfish plague agent</name>
    <dbReference type="NCBI Taxonomy" id="112090"/>
    <lineage>
        <taxon>Eukaryota</taxon>
        <taxon>Sar</taxon>
        <taxon>Stramenopiles</taxon>
        <taxon>Oomycota</taxon>
        <taxon>Saprolegniomycetes</taxon>
        <taxon>Saprolegniales</taxon>
        <taxon>Verrucalvaceae</taxon>
        <taxon>Aphanomyces</taxon>
    </lineage>
</organism>
<sequence>MKRLHRGAATAALLVVCEGAKQGTTKGSSSKMTMDDFLYMLGMLQVVIIGPMVLFFVVNLVRDPAFLDVVKGLWTTVRSRTLSDLSASAPVQHAPPSTSARQKDPRYTN</sequence>
<accession>A0A6A5AX15</accession>
<dbReference type="VEuPathDB" id="FungiDB:H257_10069"/>
<evidence type="ECO:0000313" key="4">
    <source>
        <dbReference type="Proteomes" id="UP000469452"/>
    </source>
</evidence>
<name>A0A6A5AX15_APHAT</name>